<evidence type="ECO:0000259" key="9">
    <source>
        <dbReference type="PROSITE" id="PS50929"/>
    </source>
</evidence>
<dbReference type="AlphaFoldDB" id="A0A2A4B211"/>
<dbReference type="PANTHER" id="PTHR43394">
    <property type="entry name" value="ATP-DEPENDENT PERMEASE MDL1, MITOCHONDRIAL"/>
    <property type="match status" value="1"/>
</dbReference>
<feature type="transmembrane region" description="Helical" evidence="7">
    <location>
        <begin position="162"/>
        <end position="181"/>
    </location>
</feature>
<dbReference type="CDD" id="cd07346">
    <property type="entry name" value="ABC_6TM_exporters"/>
    <property type="match status" value="1"/>
</dbReference>
<dbReference type="PROSITE" id="PS50893">
    <property type="entry name" value="ABC_TRANSPORTER_2"/>
    <property type="match status" value="1"/>
</dbReference>
<evidence type="ECO:0000259" key="8">
    <source>
        <dbReference type="PROSITE" id="PS50893"/>
    </source>
</evidence>
<evidence type="ECO:0000313" key="10">
    <source>
        <dbReference type="EMBL" id="PCD02110.1"/>
    </source>
</evidence>
<dbReference type="InterPro" id="IPR027417">
    <property type="entry name" value="P-loop_NTPase"/>
</dbReference>
<comment type="caution">
    <text evidence="10">The sequence shown here is derived from an EMBL/GenBank/DDBJ whole genome shotgun (WGS) entry which is preliminary data.</text>
</comment>
<feature type="transmembrane region" description="Helical" evidence="7">
    <location>
        <begin position="61"/>
        <end position="81"/>
    </location>
</feature>
<dbReference type="GO" id="GO:0015421">
    <property type="term" value="F:ABC-type oligopeptide transporter activity"/>
    <property type="evidence" value="ECO:0007669"/>
    <property type="project" value="TreeGrafter"/>
</dbReference>
<dbReference type="EMBL" id="NWMW01000002">
    <property type="protein sequence ID" value="PCD02110.1"/>
    <property type="molecule type" value="Genomic_DNA"/>
</dbReference>
<keyword evidence="3" id="KW-0547">Nucleotide-binding</keyword>
<evidence type="ECO:0000256" key="1">
    <source>
        <dbReference type="ARBA" id="ARBA00004651"/>
    </source>
</evidence>
<dbReference type="CDD" id="cd03228">
    <property type="entry name" value="ABCC_MRP_Like"/>
    <property type="match status" value="1"/>
</dbReference>
<sequence length="558" mass="58832">MTGWREWGRLAPFLRPYRGRLAVVFAISLVSTALGLVQPYLSALLVDRALIGRDMEALWQIAGAMIAATVIGYAVNIAASWRYVRLSAAMLFDIRAALLAHLQTLSPRFHGGFRLGDLVSRLNTDVGEVQRVAADTLLAAIGNVFFLIGCAGMMAWLDWRLFLVGTLLVPVSTLLFLRLQSRLTAATRAMRERSADLSSLVVDQVMGMRTIVALGGEGEARARFGRANDGFVAAMLRMQIASFLSGALPGTVMAAATAAVVLYGGARIIGGEISVGTLVAFMAYHARLMSPVQTLAGLVGSVVTARVSLGRLFELFDTPPEVAERADAAAMGPVARGIELSGVAVAHGRGPVLSDLDLFIPAGGMTAILGPSGAGKSTLADLIARNLDPDAGTVRVDGRDVRDLRLADLRREVLLVDQTPWLFHDSVAANIVFGLDAVDDAAMTAAIHAAGLNTLIARLPEGLATRVGERGLALSAGERQRVALARAMLRRPSVLILDEPSSALDSATEALVAQRLRAVLPAATLIVITHKPALAALADRVVTIEGGRARLAALDAAA</sequence>
<evidence type="ECO:0000313" key="11">
    <source>
        <dbReference type="Proteomes" id="UP000218366"/>
    </source>
</evidence>
<feature type="transmembrane region" description="Helical" evidence="7">
    <location>
        <begin position="240"/>
        <end position="262"/>
    </location>
</feature>
<name>A0A2A4B211_9SPHN</name>
<keyword evidence="2 7" id="KW-0812">Transmembrane</keyword>
<dbReference type="Proteomes" id="UP000218366">
    <property type="component" value="Unassembled WGS sequence"/>
</dbReference>
<evidence type="ECO:0000256" key="6">
    <source>
        <dbReference type="ARBA" id="ARBA00023136"/>
    </source>
</evidence>
<dbReference type="InterPro" id="IPR039421">
    <property type="entry name" value="Type_1_exporter"/>
</dbReference>
<keyword evidence="5 7" id="KW-1133">Transmembrane helix</keyword>
<organism evidence="10 11">
    <name type="scientific">Sphingomonas spermidinifaciens</name>
    <dbReference type="NCBI Taxonomy" id="1141889"/>
    <lineage>
        <taxon>Bacteria</taxon>
        <taxon>Pseudomonadati</taxon>
        <taxon>Pseudomonadota</taxon>
        <taxon>Alphaproteobacteria</taxon>
        <taxon>Sphingomonadales</taxon>
        <taxon>Sphingomonadaceae</taxon>
        <taxon>Sphingomonas</taxon>
    </lineage>
</organism>
<evidence type="ECO:0000256" key="3">
    <source>
        <dbReference type="ARBA" id="ARBA00022741"/>
    </source>
</evidence>
<feature type="domain" description="ABC transmembrane type-1" evidence="9">
    <location>
        <begin position="22"/>
        <end position="304"/>
    </location>
</feature>
<keyword evidence="11" id="KW-1185">Reference proteome</keyword>
<feature type="domain" description="ABC transporter" evidence="8">
    <location>
        <begin position="338"/>
        <end position="556"/>
    </location>
</feature>
<dbReference type="GO" id="GO:0016887">
    <property type="term" value="F:ATP hydrolysis activity"/>
    <property type="evidence" value="ECO:0007669"/>
    <property type="project" value="InterPro"/>
</dbReference>
<proteinExistence type="predicted"/>
<dbReference type="InterPro" id="IPR036640">
    <property type="entry name" value="ABC1_TM_sf"/>
</dbReference>
<comment type="subcellular location">
    <subcellularLocation>
        <location evidence="1">Cell membrane</location>
        <topology evidence="1">Multi-pass membrane protein</topology>
    </subcellularLocation>
</comment>
<evidence type="ECO:0000256" key="5">
    <source>
        <dbReference type="ARBA" id="ARBA00022989"/>
    </source>
</evidence>
<dbReference type="InterPro" id="IPR003439">
    <property type="entry name" value="ABC_transporter-like_ATP-bd"/>
</dbReference>
<dbReference type="Pfam" id="PF00005">
    <property type="entry name" value="ABC_tran"/>
    <property type="match status" value="1"/>
</dbReference>
<protein>
    <submittedName>
        <fullName evidence="10">ABC transporter</fullName>
    </submittedName>
</protein>
<dbReference type="RefSeq" id="WP_096343488.1">
    <property type="nucleotide sequence ID" value="NZ_NWMW01000002.1"/>
</dbReference>
<dbReference type="SUPFAM" id="SSF52540">
    <property type="entry name" value="P-loop containing nucleoside triphosphate hydrolases"/>
    <property type="match status" value="1"/>
</dbReference>
<feature type="transmembrane region" description="Helical" evidence="7">
    <location>
        <begin position="137"/>
        <end position="156"/>
    </location>
</feature>
<evidence type="ECO:0000256" key="2">
    <source>
        <dbReference type="ARBA" id="ARBA00022692"/>
    </source>
</evidence>
<dbReference type="InterPro" id="IPR003593">
    <property type="entry name" value="AAA+_ATPase"/>
</dbReference>
<dbReference type="PROSITE" id="PS00211">
    <property type="entry name" value="ABC_TRANSPORTER_1"/>
    <property type="match status" value="1"/>
</dbReference>
<dbReference type="InterPro" id="IPR017871">
    <property type="entry name" value="ABC_transporter-like_CS"/>
</dbReference>
<dbReference type="InterPro" id="IPR011527">
    <property type="entry name" value="ABC1_TM_dom"/>
</dbReference>
<reference evidence="10 11" key="1">
    <citation type="submission" date="2017-09" db="EMBL/GenBank/DDBJ databases">
        <title>Sphingomonas spermidinifaciens 9NM-10, whole genome shotgun sequence.</title>
        <authorList>
            <person name="Feng G."/>
            <person name="Zhu H."/>
        </authorList>
    </citation>
    <scope>NUCLEOTIDE SEQUENCE [LARGE SCALE GENOMIC DNA]</scope>
    <source>
        <strain evidence="10 11">9NM-10</strain>
    </source>
</reference>
<dbReference type="GO" id="GO:0005886">
    <property type="term" value="C:plasma membrane"/>
    <property type="evidence" value="ECO:0007669"/>
    <property type="project" value="UniProtKB-SubCell"/>
</dbReference>
<dbReference type="Pfam" id="PF00664">
    <property type="entry name" value="ABC_membrane"/>
    <property type="match status" value="1"/>
</dbReference>
<accession>A0A2A4B211</accession>
<feature type="transmembrane region" description="Helical" evidence="7">
    <location>
        <begin position="21"/>
        <end position="41"/>
    </location>
</feature>
<dbReference type="PANTHER" id="PTHR43394:SF1">
    <property type="entry name" value="ATP-BINDING CASSETTE SUB-FAMILY B MEMBER 10, MITOCHONDRIAL"/>
    <property type="match status" value="1"/>
</dbReference>
<dbReference type="SMART" id="SM00382">
    <property type="entry name" value="AAA"/>
    <property type="match status" value="1"/>
</dbReference>
<evidence type="ECO:0000256" key="7">
    <source>
        <dbReference type="SAM" id="Phobius"/>
    </source>
</evidence>
<dbReference type="GO" id="GO:0005524">
    <property type="term" value="F:ATP binding"/>
    <property type="evidence" value="ECO:0007669"/>
    <property type="project" value="UniProtKB-KW"/>
</dbReference>
<dbReference type="Gene3D" id="3.40.50.300">
    <property type="entry name" value="P-loop containing nucleotide triphosphate hydrolases"/>
    <property type="match status" value="1"/>
</dbReference>
<dbReference type="Gene3D" id="1.20.1560.10">
    <property type="entry name" value="ABC transporter type 1, transmembrane domain"/>
    <property type="match status" value="1"/>
</dbReference>
<dbReference type="PROSITE" id="PS50929">
    <property type="entry name" value="ABC_TM1F"/>
    <property type="match status" value="1"/>
</dbReference>
<gene>
    <name evidence="10" type="ORF">COC42_11570</name>
</gene>
<dbReference type="SUPFAM" id="SSF90123">
    <property type="entry name" value="ABC transporter transmembrane region"/>
    <property type="match status" value="1"/>
</dbReference>
<evidence type="ECO:0000256" key="4">
    <source>
        <dbReference type="ARBA" id="ARBA00022840"/>
    </source>
</evidence>
<keyword evidence="4" id="KW-0067">ATP-binding</keyword>
<keyword evidence="6 7" id="KW-0472">Membrane</keyword>
<dbReference type="OrthoDB" id="9808328at2"/>